<dbReference type="Proteomes" id="UP001177023">
    <property type="component" value="Unassembled WGS sequence"/>
</dbReference>
<feature type="compositionally biased region" description="Basic and acidic residues" evidence="1">
    <location>
        <begin position="26"/>
        <end position="36"/>
    </location>
</feature>
<evidence type="ECO:0000313" key="3">
    <source>
        <dbReference type="Proteomes" id="UP001177023"/>
    </source>
</evidence>
<sequence length="89" mass="10425">MNQQQRVAQSLYEAWMDGQHEEEDLNERADSGFKHAERSRKSKSRLQQCLPEEHLAFTEHRQPEAAFTLSKCFERRSVRFVEAASLTSI</sequence>
<comment type="caution">
    <text evidence="2">The sequence shown here is derived from an EMBL/GenBank/DDBJ whole genome shotgun (WGS) entry which is preliminary data.</text>
</comment>
<reference evidence="2" key="1">
    <citation type="submission" date="2023-06" db="EMBL/GenBank/DDBJ databases">
        <authorList>
            <person name="Delattre M."/>
        </authorList>
    </citation>
    <scope>NUCLEOTIDE SEQUENCE</scope>
    <source>
        <strain evidence="2">AF72</strain>
    </source>
</reference>
<name>A0AA36FPX1_9BILA</name>
<dbReference type="EMBL" id="CATQJA010000310">
    <property type="protein sequence ID" value="CAJ0559113.1"/>
    <property type="molecule type" value="Genomic_DNA"/>
</dbReference>
<evidence type="ECO:0000313" key="2">
    <source>
        <dbReference type="EMBL" id="CAJ0559113.1"/>
    </source>
</evidence>
<evidence type="ECO:0000256" key="1">
    <source>
        <dbReference type="SAM" id="MobiDB-lite"/>
    </source>
</evidence>
<organism evidence="2 3">
    <name type="scientific">Mesorhabditis spiculigera</name>
    <dbReference type="NCBI Taxonomy" id="96644"/>
    <lineage>
        <taxon>Eukaryota</taxon>
        <taxon>Metazoa</taxon>
        <taxon>Ecdysozoa</taxon>
        <taxon>Nematoda</taxon>
        <taxon>Chromadorea</taxon>
        <taxon>Rhabditida</taxon>
        <taxon>Rhabditina</taxon>
        <taxon>Rhabditomorpha</taxon>
        <taxon>Rhabditoidea</taxon>
        <taxon>Rhabditidae</taxon>
        <taxon>Mesorhabditinae</taxon>
        <taxon>Mesorhabditis</taxon>
    </lineage>
</organism>
<gene>
    <name evidence="2" type="ORF">MSPICULIGERA_LOCUS1170</name>
</gene>
<accession>A0AA36FPX1</accession>
<feature type="region of interest" description="Disordered" evidence="1">
    <location>
        <begin position="18"/>
        <end position="45"/>
    </location>
</feature>
<dbReference type="AlphaFoldDB" id="A0AA36FPX1"/>
<protein>
    <submittedName>
        <fullName evidence="2">Uncharacterized protein</fullName>
    </submittedName>
</protein>
<proteinExistence type="predicted"/>
<feature type="non-terminal residue" evidence="2">
    <location>
        <position position="1"/>
    </location>
</feature>
<keyword evidence="3" id="KW-1185">Reference proteome</keyword>